<feature type="region of interest" description="Disordered" evidence="1">
    <location>
        <begin position="165"/>
        <end position="185"/>
    </location>
</feature>
<feature type="compositionally biased region" description="Polar residues" evidence="1">
    <location>
        <begin position="444"/>
        <end position="457"/>
    </location>
</feature>
<feature type="compositionally biased region" description="Acidic residues" evidence="1">
    <location>
        <begin position="540"/>
        <end position="563"/>
    </location>
</feature>
<dbReference type="AlphaFoldDB" id="A0A6L2KL87"/>
<organism evidence="2">
    <name type="scientific">Tanacetum cinerariifolium</name>
    <name type="common">Dalmatian daisy</name>
    <name type="synonym">Chrysanthemum cinerariifolium</name>
    <dbReference type="NCBI Taxonomy" id="118510"/>
    <lineage>
        <taxon>Eukaryota</taxon>
        <taxon>Viridiplantae</taxon>
        <taxon>Streptophyta</taxon>
        <taxon>Embryophyta</taxon>
        <taxon>Tracheophyta</taxon>
        <taxon>Spermatophyta</taxon>
        <taxon>Magnoliopsida</taxon>
        <taxon>eudicotyledons</taxon>
        <taxon>Gunneridae</taxon>
        <taxon>Pentapetalae</taxon>
        <taxon>asterids</taxon>
        <taxon>campanulids</taxon>
        <taxon>Asterales</taxon>
        <taxon>Asteraceae</taxon>
        <taxon>Asteroideae</taxon>
        <taxon>Anthemideae</taxon>
        <taxon>Anthemidinae</taxon>
        <taxon>Tanacetum</taxon>
    </lineage>
</organism>
<feature type="region of interest" description="Disordered" evidence="1">
    <location>
        <begin position="511"/>
        <end position="631"/>
    </location>
</feature>
<feature type="region of interest" description="Disordered" evidence="1">
    <location>
        <begin position="444"/>
        <end position="474"/>
    </location>
</feature>
<evidence type="ECO:0000313" key="2">
    <source>
        <dbReference type="EMBL" id="GEU50273.1"/>
    </source>
</evidence>
<feature type="compositionally biased region" description="Polar residues" evidence="1">
    <location>
        <begin position="165"/>
        <end position="182"/>
    </location>
</feature>
<dbReference type="EMBL" id="BKCJ010002690">
    <property type="protein sequence ID" value="GEU50273.1"/>
    <property type="molecule type" value="Genomic_DNA"/>
</dbReference>
<evidence type="ECO:0008006" key="3">
    <source>
        <dbReference type="Google" id="ProtNLM"/>
    </source>
</evidence>
<sequence length="729" mass="82178">MILESVENGPLIWLTVKENRVTRTKKYVELSTAEKIQADCDMKATNIILQGLSVSVFSPGDDPIACLNKAMFFLTVVASSRVKVQQVQGRQGQCLFGTGYKSNATSSGGNNASGHARVVKCYNCQDYSLVSGLRMFKTHNRELLLAHELFAAAPRVVDLVDSPMSTSIDQDTPSTKQKNFKQAMTKPSWIDEMNEKHVSGNAKTSDTGRGRVKVATCAKLDLELVPKEKRLEIGKCNERLNPRKIQREPTFQVVLDALALTPCYSAFLITADVPKVYMHQFWDSVYKHENFYRFKMDKRKRFKLNLEIFKDIFKICPRVQGQDFDALPTDEEIVYFPRELGHTGEINSLNDTIGLDKLPLFRAQILWENKIGMHTSRDDYLINTLRFVFAKEETQIYGAILLEYLTSPDMKETQPYKTYLGFAIGATPPKKVQKFKKLASPKLTTVPVSTEEPTGNSKRVKRHAKKSTEALARGGCYSRKSMRDLYKIRHSRSSTITKTTSSVAKIKPFVTSKGTGVKPGDPDVSKEESFESEAESLRNDEDDSNNEQDSSGEDSDQENDSDDDKTQSGNENKSNSKHETDESESGLESNHEENKEDEDDEKEVKDEFVKTMSNDFNDKDETKITDKAQGDEDEEMYYTTSQLYDDVDIRLNEPVDADKGFVQEECTNATLTNIQQGNENPKILPVIEDDHVTLSIILQKTAVLVTSSFHSSDLAAKFLNFSDIPHIDT</sequence>
<feature type="compositionally biased region" description="Basic and acidic residues" evidence="1">
    <location>
        <begin position="616"/>
        <end position="630"/>
    </location>
</feature>
<reference evidence="2" key="1">
    <citation type="journal article" date="2019" name="Sci. Rep.">
        <title>Draft genome of Tanacetum cinerariifolium, the natural source of mosquito coil.</title>
        <authorList>
            <person name="Yamashiro T."/>
            <person name="Shiraishi A."/>
            <person name="Satake H."/>
            <person name="Nakayama K."/>
        </authorList>
    </citation>
    <scope>NUCLEOTIDE SEQUENCE</scope>
</reference>
<accession>A0A6L2KL87</accession>
<gene>
    <name evidence="2" type="ORF">Tci_022251</name>
</gene>
<name>A0A6L2KL87_TANCI</name>
<feature type="compositionally biased region" description="Basic and acidic residues" evidence="1">
    <location>
        <begin position="520"/>
        <end position="539"/>
    </location>
</feature>
<evidence type="ECO:0000256" key="1">
    <source>
        <dbReference type="SAM" id="MobiDB-lite"/>
    </source>
</evidence>
<proteinExistence type="predicted"/>
<protein>
    <recommendedName>
        <fullName evidence="3">Retrovirus-related Pol polyprotein from transposon TNT 1-94</fullName>
    </recommendedName>
</protein>
<comment type="caution">
    <text evidence="2">The sequence shown here is derived from an EMBL/GenBank/DDBJ whole genome shotgun (WGS) entry which is preliminary data.</text>
</comment>